<keyword evidence="4" id="KW-0288">FMN</keyword>
<evidence type="ECO:0000313" key="7">
    <source>
        <dbReference type="EMBL" id="SVB29629.1"/>
    </source>
</evidence>
<dbReference type="InterPro" id="IPR005720">
    <property type="entry name" value="Dihydroorotate_DH_cat"/>
</dbReference>
<dbReference type="Gene3D" id="3.20.20.70">
    <property type="entry name" value="Aldolase class I"/>
    <property type="match status" value="1"/>
</dbReference>
<dbReference type="PANTHER" id="PTHR48109">
    <property type="entry name" value="DIHYDROOROTATE DEHYDROGENASE (QUINONE), MITOCHONDRIAL-RELATED"/>
    <property type="match status" value="1"/>
</dbReference>
<dbReference type="GO" id="GO:0005737">
    <property type="term" value="C:cytoplasm"/>
    <property type="evidence" value="ECO:0007669"/>
    <property type="project" value="InterPro"/>
</dbReference>
<dbReference type="GO" id="GO:0004152">
    <property type="term" value="F:dihydroorotate dehydrogenase activity"/>
    <property type="evidence" value="ECO:0007669"/>
    <property type="project" value="TreeGrafter"/>
</dbReference>
<dbReference type="GO" id="GO:0009220">
    <property type="term" value="P:pyrimidine ribonucleotide biosynthetic process"/>
    <property type="evidence" value="ECO:0007669"/>
    <property type="project" value="TreeGrafter"/>
</dbReference>
<comment type="pathway">
    <text evidence="2">Pyrimidine metabolism; UMP biosynthesis via de novo pathway.</text>
</comment>
<evidence type="ECO:0000256" key="5">
    <source>
        <dbReference type="ARBA" id="ARBA00023002"/>
    </source>
</evidence>
<dbReference type="SUPFAM" id="SSF51395">
    <property type="entry name" value="FMN-linked oxidoreductases"/>
    <property type="match status" value="1"/>
</dbReference>
<accession>A0A382CUS9</accession>
<evidence type="ECO:0000256" key="2">
    <source>
        <dbReference type="ARBA" id="ARBA00004725"/>
    </source>
</evidence>
<keyword evidence="3" id="KW-0285">Flavoprotein</keyword>
<evidence type="ECO:0000259" key="6">
    <source>
        <dbReference type="Pfam" id="PF01180"/>
    </source>
</evidence>
<proteinExistence type="predicted"/>
<name>A0A382CUS9_9ZZZZ</name>
<evidence type="ECO:0000256" key="3">
    <source>
        <dbReference type="ARBA" id="ARBA00022630"/>
    </source>
</evidence>
<dbReference type="AlphaFoldDB" id="A0A382CUS9"/>
<dbReference type="PANTHER" id="PTHR48109:SF4">
    <property type="entry name" value="DIHYDROOROTATE DEHYDROGENASE (QUINONE), MITOCHONDRIAL"/>
    <property type="match status" value="1"/>
</dbReference>
<dbReference type="Pfam" id="PF01180">
    <property type="entry name" value="DHO_dh"/>
    <property type="match status" value="1"/>
</dbReference>
<evidence type="ECO:0000256" key="4">
    <source>
        <dbReference type="ARBA" id="ARBA00022643"/>
    </source>
</evidence>
<feature type="non-terminal residue" evidence="7">
    <location>
        <position position="271"/>
    </location>
</feature>
<protein>
    <recommendedName>
        <fullName evidence="6">Dihydroorotate dehydrogenase catalytic domain-containing protein</fullName>
    </recommendedName>
</protein>
<organism evidence="7">
    <name type="scientific">marine metagenome</name>
    <dbReference type="NCBI Taxonomy" id="408172"/>
    <lineage>
        <taxon>unclassified sequences</taxon>
        <taxon>metagenomes</taxon>
        <taxon>ecological metagenomes</taxon>
    </lineage>
</organism>
<evidence type="ECO:0000256" key="1">
    <source>
        <dbReference type="ARBA" id="ARBA00001917"/>
    </source>
</evidence>
<dbReference type="InterPro" id="IPR013785">
    <property type="entry name" value="Aldolase_TIM"/>
</dbReference>
<feature type="non-terminal residue" evidence="7">
    <location>
        <position position="1"/>
    </location>
</feature>
<comment type="cofactor">
    <cofactor evidence="1">
        <name>FMN</name>
        <dbReference type="ChEBI" id="CHEBI:58210"/>
    </cofactor>
</comment>
<dbReference type="InterPro" id="IPR050074">
    <property type="entry name" value="DHO_dehydrogenase"/>
</dbReference>
<keyword evidence="5" id="KW-0560">Oxidoreductase</keyword>
<dbReference type="EMBL" id="UINC01036131">
    <property type="protein sequence ID" value="SVB29629.1"/>
    <property type="molecule type" value="Genomic_DNA"/>
</dbReference>
<gene>
    <name evidence="7" type="ORF">METZ01_LOCUS182483</name>
</gene>
<dbReference type="GO" id="GO:0006207">
    <property type="term" value="P:'de novo' pyrimidine nucleobase biosynthetic process"/>
    <property type="evidence" value="ECO:0007669"/>
    <property type="project" value="TreeGrafter"/>
</dbReference>
<sequence>LRIIRKYLFSVSYRLFRFLVKHLVFIYQKISNRDKDLESIVEFGDKNLTWINNNLGSLAFNFTIPKGLETELFDLKFKSPLVAASFKSDENLLDIWMKLGLGGSTYKTVMKSERSGNPRPRLQQIRLEREQCLVNALGLPGSGIDLFTKELLASPLWTFNRPMGISIGGENLDEYISNFNDIEKVIKGNVPDIYYYELNISCPNTDTGSCIGDDLDVLEKLVEHVRVNCSATVSLKISPDWSNDRLRKIGAIIKKKDKMFVNAGNTQFRTV</sequence>
<feature type="domain" description="Dihydroorotate dehydrogenase catalytic" evidence="6">
    <location>
        <begin position="68"/>
        <end position="268"/>
    </location>
</feature>
<reference evidence="7" key="1">
    <citation type="submission" date="2018-05" db="EMBL/GenBank/DDBJ databases">
        <authorList>
            <person name="Lanie J.A."/>
            <person name="Ng W.-L."/>
            <person name="Kazmierczak K.M."/>
            <person name="Andrzejewski T.M."/>
            <person name="Davidsen T.M."/>
            <person name="Wayne K.J."/>
            <person name="Tettelin H."/>
            <person name="Glass J.I."/>
            <person name="Rusch D."/>
            <person name="Podicherti R."/>
            <person name="Tsui H.-C.T."/>
            <person name="Winkler M.E."/>
        </authorList>
    </citation>
    <scope>NUCLEOTIDE SEQUENCE</scope>
</reference>